<evidence type="ECO:0000256" key="6">
    <source>
        <dbReference type="ARBA" id="ARBA00049183"/>
    </source>
</evidence>
<evidence type="ECO:0000256" key="7">
    <source>
        <dbReference type="RuleBase" id="RU365103"/>
    </source>
</evidence>
<dbReference type="PANTHER" id="PTHR42755">
    <property type="entry name" value="3-DEOXY-MANNO-OCTULOSONATE CYTIDYLYLTRANSFERASE"/>
    <property type="match status" value="1"/>
</dbReference>
<comment type="caution">
    <text evidence="9">The sequence shown here is derived from an EMBL/GenBank/DDBJ whole genome shotgun (WGS) entry which is preliminary data.</text>
</comment>
<dbReference type="GO" id="GO:0016740">
    <property type="term" value="F:transferase activity"/>
    <property type="evidence" value="ECO:0007669"/>
    <property type="project" value="UniProtKB-KW"/>
</dbReference>
<reference evidence="10" key="1">
    <citation type="journal article" date="2019" name="Int. J. Syst. Evol. Microbiol.">
        <title>The Global Catalogue of Microorganisms (GCM) 10K type strain sequencing project: providing services to taxonomists for standard genome sequencing and annotation.</title>
        <authorList>
            <consortium name="The Broad Institute Genomics Platform"/>
            <consortium name="The Broad Institute Genome Sequencing Center for Infectious Disease"/>
            <person name="Wu L."/>
            <person name="Ma J."/>
        </authorList>
    </citation>
    <scope>NUCLEOTIDE SEQUENCE [LARGE SCALE GENOMIC DNA]</scope>
    <source>
        <strain evidence="10">CGMCC 1.16031</strain>
    </source>
</reference>
<feature type="domain" description="3-deoxy-D-manno-octulosonic-acid transferase N-terminal" evidence="8">
    <location>
        <begin position="25"/>
        <end position="199"/>
    </location>
</feature>
<keyword evidence="7" id="KW-0448">Lipopolysaccharide biosynthesis</keyword>
<dbReference type="EC" id="2.4.99.12" evidence="2 7"/>
<evidence type="ECO:0000313" key="10">
    <source>
        <dbReference type="Proteomes" id="UP001596364"/>
    </source>
</evidence>
<dbReference type="Pfam" id="PF04413">
    <property type="entry name" value="Glycos_transf_N"/>
    <property type="match status" value="1"/>
</dbReference>
<evidence type="ECO:0000313" key="9">
    <source>
        <dbReference type="EMBL" id="MFC6438581.1"/>
    </source>
</evidence>
<evidence type="ECO:0000259" key="8">
    <source>
        <dbReference type="Pfam" id="PF04413"/>
    </source>
</evidence>
<dbReference type="PANTHER" id="PTHR42755:SF1">
    <property type="entry name" value="3-DEOXY-D-MANNO-OCTULOSONIC ACID TRANSFERASE, MITOCHONDRIAL-RELATED"/>
    <property type="match status" value="1"/>
</dbReference>
<dbReference type="RefSeq" id="WP_165490797.1">
    <property type="nucleotide sequence ID" value="NZ_JBHSUS010000001.1"/>
</dbReference>
<dbReference type="Proteomes" id="UP001596364">
    <property type="component" value="Unassembled WGS sequence"/>
</dbReference>
<gene>
    <name evidence="9" type="ORF">ACFP85_00195</name>
</gene>
<name>A0ABW1XGJ2_9ALTE</name>
<comment type="function">
    <text evidence="7">Involved in lipopolysaccharide (LPS) biosynthesis. Catalyzes the transfer of 3-deoxy-D-manno-octulosonate (Kdo) residue(s) from CMP-Kdo to lipid IV(A), the tetraacyldisaccharide-1,4'-bisphosphate precursor of lipid A.</text>
</comment>
<evidence type="ECO:0000256" key="1">
    <source>
        <dbReference type="ARBA" id="ARBA00004713"/>
    </source>
</evidence>
<proteinExistence type="inferred from homology"/>
<dbReference type="InterPro" id="IPR007507">
    <property type="entry name" value="Glycos_transf_N"/>
</dbReference>
<dbReference type="SUPFAM" id="SSF53756">
    <property type="entry name" value="UDP-Glycosyltransferase/glycogen phosphorylase"/>
    <property type="match status" value="1"/>
</dbReference>
<dbReference type="EMBL" id="JBHSUS010000001">
    <property type="protein sequence ID" value="MFC6438581.1"/>
    <property type="molecule type" value="Genomic_DNA"/>
</dbReference>
<dbReference type="InterPro" id="IPR038107">
    <property type="entry name" value="Glycos_transf_N_sf"/>
</dbReference>
<evidence type="ECO:0000256" key="2">
    <source>
        <dbReference type="ARBA" id="ARBA00012621"/>
    </source>
</evidence>
<comment type="similarity">
    <text evidence="7">Belongs to the glycosyltransferase group 1 family.</text>
</comment>
<comment type="catalytic activity">
    <reaction evidence="6 7">
        <text>lipid IVA (E. coli) + CMP-3-deoxy-beta-D-manno-octulosonate = alpha-Kdo-(2-&gt;6)-lipid IVA (E. coli) + CMP + H(+)</text>
        <dbReference type="Rhea" id="RHEA:28066"/>
        <dbReference type="ChEBI" id="CHEBI:15378"/>
        <dbReference type="ChEBI" id="CHEBI:58603"/>
        <dbReference type="ChEBI" id="CHEBI:60364"/>
        <dbReference type="ChEBI" id="CHEBI:60377"/>
        <dbReference type="ChEBI" id="CHEBI:85987"/>
        <dbReference type="EC" id="2.4.99.12"/>
    </reaction>
</comment>
<evidence type="ECO:0000256" key="3">
    <source>
        <dbReference type="ARBA" id="ARBA00019077"/>
    </source>
</evidence>
<dbReference type="Gene3D" id="3.40.50.11720">
    <property type="entry name" value="3-Deoxy-D-manno-octulosonic-acid transferase, N-terminal domain"/>
    <property type="match status" value="1"/>
</dbReference>
<dbReference type="Gene3D" id="3.40.50.2000">
    <property type="entry name" value="Glycogen Phosphorylase B"/>
    <property type="match status" value="1"/>
</dbReference>
<keyword evidence="10" id="KW-1185">Reference proteome</keyword>
<keyword evidence="4 7" id="KW-0808">Transferase</keyword>
<keyword evidence="7" id="KW-1003">Cell membrane</keyword>
<keyword evidence="7" id="KW-0472">Membrane</keyword>
<organism evidence="9 10">
    <name type="scientific">Pseudobowmanella zhangzhouensis</name>
    <dbReference type="NCBI Taxonomy" id="1537679"/>
    <lineage>
        <taxon>Bacteria</taxon>
        <taxon>Pseudomonadati</taxon>
        <taxon>Pseudomonadota</taxon>
        <taxon>Gammaproteobacteria</taxon>
        <taxon>Alteromonadales</taxon>
        <taxon>Alteromonadaceae</taxon>
    </lineage>
</organism>
<dbReference type="InterPro" id="IPR039901">
    <property type="entry name" value="Kdotransferase"/>
</dbReference>
<sequence length="408" mass="44801">MALSPLLAISLWRKKRALGKTADNEWQQRLGFGFPAVNPGSWLLHCASMGEVSAAAPLIRALLDRGVRLTLTTSTAAGAAQVARLFPEQLTHIYLPFDLPGNMSRLLRHVKPQRLLIIEVELWPNLLAQCKKRQIPVYLLNARLTNDSCRRYSKWPKLVQPMLSALSHVAAQDQRDADNYRTLGVSAERISISGNIKFALRQSNTLLAQREQLATQLNTDDRPTLLAASTHASEESELIQALKVLATQYPALLLVLVPRHPQRFSEVEALCRQSGLNWQAFSSGQSVDNATQILLVDALGQLQALYGLCNMAFVGGSITDRGGHNPLEAALFGKPVMMGPHRENNLQICEIMAAQGALAGVTNAGDIVECTRYWLSDNTAYQLACTSSQRCLQSGQDALSRTLDMLGL</sequence>
<protein>
    <recommendedName>
        <fullName evidence="3 7">3-deoxy-D-manno-octulosonic acid transferase</fullName>
        <shortName evidence="7">Kdo transferase</shortName>
        <ecNumber evidence="2 7">2.4.99.12</ecNumber>
    </recommendedName>
    <alternativeName>
        <fullName evidence="5 7">Lipid IV(A) 3-deoxy-D-manno-octulosonic acid transferase</fullName>
    </alternativeName>
</protein>
<comment type="subcellular location">
    <subcellularLocation>
        <location evidence="7">Cell membrane</location>
    </subcellularLocation>
</comment>
<evidence type="ECO:0000256" key="5">
    <source>
        <dbReference type="ARBA" id="ARBA00031445"/>
    </source>
</evidence>
<accession>A0ABW1XGJ2</accession>
<comment type="pathway">
    <text evidence="1 7">Bacterial outer membrane biogenesis; LPS core biosynthesis.</text>
</comment>
<evidence type="ECO:0000256" key="4">
    <source>
        <dbReference type="ARBA" id="ARBA00022679"/>
    </source>
</evidence>